<dbReference type="AlphaFoldDB" id="A0A512DRT8"/>
<dbReference type="RefSeq" id="WP_063772300.1">
    <property type="nucleotide sequence ID" value="NZ_BJYZ01000014.1"/>
</dbReference>
<keyword evidence="3" id="KW-1185">Reference proteome</keyword>
<protein>
    <submittedName>
        <fullName evidence="2">Uncharacterized protein</fullName>
    </submittedName>
</protein>
<dbReference type="EMBL" id="BJYZ01000014">
    <property type="protein sequence ID" value="GEO39203.1"/>
    <property type="molecule type" value="Genomic_DNA"/>
</dbReference>
<evidence type="ECO:0000313" key="2">
    <source>
        <dbReference type="EMBL" id="GEO39203.1"/>
    </source>
</evidence>
<feature type="chain" id="PRO_5022195755" evidence="1">
    <location>
        <begin position="27"/>
        <end position="391"/>
    </location>
</feature>
<keyword evidence="1" id="KW-0732">Signal</keyword>
<feature type="signal peptide" evidence="1">
    <location>
        <begin position="1"/>
        <end position="26"/>
    </location>
</feature>
<organism evidence="2 3">
    <name type="scientific">Skermanella aerolata</name>
    <dbReference type="NCBI Taxonomy" id="393310"/>
    <lineage>
        <taxon>Bacteria</taxon>
        <taxon>Pseudomonadati</taxon>
        <taxon>Pseudomonadota</taxon>
        <taxon>Alphaproteobacteria</taxon>
        <taxon>Rhodospirillales</taxon>
        <taxon>Azospirillaceae</taxon>
        <taxon>Skermanella</taxon>
    </lineage>
</organism>
<evidence type="ECO:0000313" key="3">
    <source>
        <dbReference type="Proteomes" id="UP000321523"/>
    </source>
</evidence>
<sequence length="391" mass="42831">MLMRLARICGTAALLLADLPSSFAGALTLTIPPGAEPEVVFDHARDACEKFDVPDVPVRAFRVADGSIRLIASHWTNRAMAGATLDSLRHPCDIVFEGAGNDDPSAFDDRGWIVSTYTLDGKTVHALVHNEFHGHKRPALCPSGQYMDCWYNTITYAVSTDGGRSFKAPPGPERFVAGVPYRYDPTRGKRSGLFNPSNIVRRGDYFYTMMTAAPQGGQRAGVCLMRTDRLDDPARWRGWDGRDFTVGFVDPYHASGAAADRAATCTPIPGLTRLMASLSLHRPSGLYIGLFTHRGKTGPGTDPVDGVYYATSPDLISWTAPSLLFPTPTTLDKGCDTLPVVYPSLIDPDSPSRNFEDTDDDAYIYMTRITMEGCKTGWTRNLVRLKVRISP</sequence>
<comment type="caution">
    <text evidence="2">The sequence shown here is derived from an EMBL/GenBank/DDBJ whole genome shotgun (WGS) entry which is preliminary data.</text>
</comment>
<accession>A0A512DRT8</accession>
<proteinExistence type="predicted"/>
<evidence type="ECO:0000256" key="1">
    <source>
        <dbReference type="SAM" id="SignalP"/>
    </source>
</evidence>
<name>A0A512DRT8_9PROT</name>
<dbReference type="OrthoDB" id="7042075at2"/>
<dbReference type="Proteomes" id="UP000321523">
    <property type="component" value="Unassembled WGS sequence"/>
</dbReference>
<reference evidence="2 3" key="1">
    <citation type="submission" date="2019-07" db="EMBL/GenBank/DDBJ databases">
        <title>Whole genome shotgun sequence of Skermanella aerolata NBRC 106429.</title>
        <authorList>
            <person name="Hosoyama A."/>
            <person name="Uohara A."/>
            <person name="Ohji S."/>
            <person name="Ichikawa N."/>
        </authorList>
    </citation>
    <scope>NUCLEOTIDE SEQUENCE [LARGE SCALE GENOMIC DNA]</scope>
    <source>
        <strain evidence="2 3">NBRC 106429</strain>
    </source>
</reference>
<gene>
    <name evidence="2" type="ORF">SAE02_33510</name>
</gene>